<gene>
    <name evidence="1" type="ORF">EEDITHA_LOCUS6310</name>
</gene>
<reference evidence="1" key="1">
    <citation type="submission" date="2022-03" db="EMBL/GenBank/DDBJ databases">
        <authorList>
            <person name="Tunstrom K."/>
        </authorList>
    </citation>
    <scope>NUCLEOTIDE SEQUENCE</scope>
</reference>
<keyword evidence="2" id="KW-1185">Reference proteome</keyword>
<evidence type="ECO:0000313" key="2">
    <source>
        <dbReference type="Proteomes" id="UP001153954"/>
    </source>
</evidence>
<dbReference type="Proteomes" id="UP001153954">
    <property type="component" value="Unassembled WGS sequence"/>
</dbReference>
<name>A0AAU9TTY5_EUPED</name>
<proteinExistence type="predicted"/>
<accession>A0AAU9TTY5</accession>
<protein>
    <recommendedName>
        <fullName evidence="3">Reverse transcriptase</fullName>
    </recommendedName>
</protein>
<dbReference type="EMBL" id="CAKOGL010000009">
    <property type="protein sequence ID" value="CAH2090341.1"/>
    <property type="molecule type" value="Genomic_DNA"/>
</dbReference>
<evidence type="ECO:0000313" key="1">
    <source>
        <dbReference type="EMBL" id="CAH2090341.1"/>
    </source>
</evidence>
<evidence type="ECO:0008006" key="3">
    <source>
        <dbReference type="Google" id="ProtNLM"/>
    </source>
</evidence>
<organism evidence="1 2">
    <name type="scientific">Euphydryas editha</name>
    <name type="common">Edith's checkerspot</name>
    <dbReference type="NCBI Taxonomy" id="104508"/>
    <lineage>
        <taxon>Eukaryota</taxon>
        <taxon>Metazoa</taxon>
        <taxon>Ecdysozoa</taxon>
        <taxon>Arthropoda</taxon>
        <taxon>Hexapoda</taxon>
        <taxon>Insecta</taxon>
        <taxon>Pterygota</taxon>
        <taxon>Neoptera</taxon>
        <taxon>Endopterygota</taxon>
        <taxon>Lepidoptera</taxon>
        <taxon>Glossata</taxon>
        <taxon>Ditrysia</taxon>
        <taxon>Papilionoidea</taxon>
        <taxon>Nymphalidae</taxon>
        <taxon>Nymphalinae</taxon>
        <taxon>Euphydryas</taxon>
    </lineage>
</organism>
<dbReference type="AlphaFoldDB" id="A0AAU9TTY5"/>
<sequence length="227" mass="25644">MIMTRKLKYETRRLHMGGVDIVLSNEVKLLGVVIDRKASWDLDPEVIRTIYRAVVKPVILYATGVWASAVDKLGIRKKLNVVQRGFVQKICRAYRIVSLNSPLSLARYSFSSSASAKLRCFIRRGGGVPQREMKDWEVERVSSALRSPHPVCHLDLEFKCLVDQARFIANNILDFNIFTDGSKIEGKMGTALSVWSSATQTKTVRLALPSYCTVYQAQRMAAENYLI</sequence>
<comment type="caution">
    <text evidence="1">The sequence shown here is derived from an EMBL/GenBank/DDBJ whole genome shotgun (WGS) entry which is preliminary data.</text>
</comment>